<dbReference type="Pfam" id="PF00384">
    <property type="entry name" value="Molybdopterin"/>
    <property type="match status" value="1"/>
</dbReference>
<keyword evidence="9" id="KW-0812">Transmembrane</keyword>
<protein>
    <submittedName>
        <fullName evidence="11">Molybdopterin dinucleotide-binding protein</fullName>
    </submittedName>
</protein>
<dbReference type="STRING" id="1531429.JI75_04495"/>
<dbReference type="Gene3D" id="3.40.50.740">
    <property type="match status" value="2"/>
</dbReference>
<evidence type="ECO:0000256" key="2">
    <source>
        <dbReference type="ARBA" id="ARBA00022485"/>
    </source>
</evidence>
<dbReference type="GO" id="GO:0046872">
    <property type="term" value="F:metal ion binding"/>
    <property type="evidence" value="ECO:0007669"/>
    <property type="project" value="UniProtKB-KW"/>
</dbReference>
<dbReference type="HOGENOM" id="CLU_008235_0_0_11"/>
<evidence type="ECO:0000256" key="1">
    <source>
        <dbReference type="ARBA" id="ARBA00010312"/>
    </source>
</evidence>
<dbReference type="GO" id="GO:0016491">
    <property type="term" value="F:oxidoreductase activity"/>
    <property type="evidence" value="ECO:0007669"/>
    <property type="project" value="UniProtKB-KW"/>
</dbReference>
<dbReference type="Gene3D" id="2.40.40.20">
    <property type="match status" value="1"/>
</dbReference>
<keyword evidence="8" id="KW-0411">Iron-sulfur</keyword>
<dbReference type="InterPro" id="IPR009010">
    <property type="entry name" value="Asp_de-COase-like_dom_sf"/>
</dbReference>
<evidence type="ECO:0000256" key="4">
    <source>
        <dbReference type="ARBA" id="ARBA00022723"/>
    </source>
</evidence>
<keyword evidence="5" id="KW-0732">Signal</keyword>
<evidence type="ECO:0000256" key="5">
    <source>
        <dbReference type="ARBA" id="ARBA00022729"/>
    </source>
</evidence>
<dbReference type="Pfam" id="PF01568">
    <property type="entry name" value="Molydop_binding"/>
    <property type="match status" value="1"/>
</dbReference>
<keyword evidence="4" id="KW-0479">Metal-binding</keyword>
<dbReference type="SUPFAM" id="SSF50692">
    <property type="entry name" value="ADC-like"/>
    <property type="match status" value="1"/>
</dbReference>
<sequence length="1073" mass="116485">MNVKDNELENAEATERDRFGTPSRRAVVGAGCAVALGAVAVGAGIASHIAGNDPYTDDAHGRGDSTDSYTAEDVILSMCNGCNTSCPIKVRICDAAEDAQGATALVRKISGNPYSPLNTQPYAPMPYGTSPRDALVPDGSFKTKGRSASGGVTCLKGQAGVQIAHNALRVTEPLRRVGKRGEDRWESVSWDTALNEIINGSDALGTPGISSWWAYAPKEKVDADVALVKSGAMSKKEFDDKWRDTLIDVDHPDLGPKSNLLCSFGSDRGFISSRFVQKGLGTVNTYGHGGVCGFTGAVSNARTHPTTGFNRMYPEIDHCECLIIWGTEPMTANKGPTWFAPRLSVARARGMKLFVVDPRQGRSGAKADLWLPVVPGKDTELAFAMASWILANKRYDERYLTAPGKRAADSIGEPTWSDATHLVAVDMPNRPVVTAKLLSRSADGTPDDTRFVLVDGELVSADETVGAADLEVDAEIEADGKTIRVRSVFSLLKERINEHSLDYYAEQSGIDVSIIEEVAREFTSHGKRAAITSYRGPCMHTNGYDAVRAINYLNFLIGNNDWKGGNLASGAKYETGNGRYDLATVPGGYKPWGIAVSRHNVAYEKTSYFEQDGYPAKRLWLSMSTNLIQEVVPTLRAGYIYDHLGALFMHRYSLVDSAPGGDRMADVLTDTDKIKLIVAFDVEIGDTARYADFILPDRTFLERFTQEGIYPTQPFKLLPLGQPTTRIFEGPRPTEAVYIELLKRMGKPGVGEGAILKGKNGSDAAPSALNSEYDYWMKLVANVAYSDEPVPDADADELALFEKVRRRALGDGFDIDQWKAAVMPEEWPKVVYVLNRGGRFAPADRLAGDGFEGEWLQYRYGALCAFYDPKTAATKDALSGKNHDGLAHTTPITYADGTEVEKPGEYPLAMITWKARANGTYRLMPSSWLREVETENFVWMSPSDARARGLENGDAVEIESSAGSAQGHVKVTEGIRPGVVGSAYSFGHRGSRAYPIVVDGVTYDAAPDYLAESRVRDGEIPGHQETGLAGGRNRGFRHNALLPDDVVEGGGGLMDRIGGGAAQLDLWVEVRKA</sequence>
<dbReference type="EMBL" id="CP009302">
    <property type="protein sequence ID" value="AJC12037.1"/>
    <property type="molecule type" value="Genomic_DNA"/>
</dbReference>
<feature type="transmembrane region" description="Helical" evidence="9">
    <location>
        <begin position="26"/>
        <end position="46"/>
    </location>
</feature>
<keyword evidence="9" id="KW-1133">Transmembrane helix</keyword>
<dbReference type="Gene3D" id="3.40.228.10">
    <property type="entry name" value="Dimethylsulfoxide Reductase, domain 2"/>
    <property type="match status" value="1"/>
</dbReference>
<dbReference type="PANTHER" id="PTHR43742">
    <property type="entry name" value="TRIMETHYLAMINE-N-OXIDE REDUCTASE"/>
    <property type="match status" value="1"/>
</dbReference>
<dbReference type="SUPFAM" id="SSF53706">
    <property type="entry name" value="Formate dehydrogenase/DMSO reductase, domains 1-3"/>
    <property type="match status" value="1"/>
</dbReference>
<dbReference type="InterPro" id="IPR006963">
    <property type="entry name" value="Mopterin_OxRdtase_4Fe-4S_dom"/>
</dbReference>
<organism evidence="11 12">
    <name type="scientific">Berryella intestinalis</name>
    <dbReference type="NCBI Taxonomy" id="1531429"/>
    <lineage>
        <taxon>Bacteria</taxon>
        <taxon>Bacillati</taxon>
        <taxon>Actinomycetota</taxon>
        <taxon>Coriobacteriia</taxon>
        <taxon>Eggerthellales</taxon>
        <taxon>Eggerthellaceae</taxon>
        <taxon>Berryella</taxon>
    </lineage>
</organism>
<evidence type="ECO:0000256" key="3">
    <source>
        <dbReference type="ARBA" id="ARBA00022505"/>
    </source>
</evidence>
<dbReference type="InterPro" id="IPR006657">
    <property type="entry name" value="MoPterin_dinucl-bd_dom"/>
</dbReference>
<evidence type="ECO:0000313" key="12">
    <source>
        <dbReference type="Proteomes" id="UP000031121"/>
    </source>
</evidence>
<keyword evidence="2" id="KW-0004">4Fe-4S</keyword>
<evidence type="ECO:0000256" key="9">
    <source>
        <dbReference type="SAM" id="Phobius"/>
    </source>
</evidence>
<gene>
    <name evidence="11" type="ORF">JI75_04495</name>
</gene>
<feature type="domain" description="4Fe-4S Mo/W bis-MGD-type" evidence="10">
    <location>
        <begin position="72"/>
        <end position="166"/>
    </location>
</feature>
<reference evidence="12" key="1">
    <citation type="submission" date="2014-08" db="EMBL/GenBank/DDBJ databases">
        <title>Coriobacteriaceae sp. complete genome.</title>
        <authorList>
            <person name="Looft T."/>
            <person name="Bayles D.O."/>
            <person name="Stanton T.B."/>
        </authorList>
    </citation>
    <scope>NUCLEOTIDE SEQUENCE [LARGE SCALE GENOMIC DNA]</scope>
    <source>
        <strain evidence="12">68-1-3</strain>
    </source>
</reference>
<proteinExistence type="inferred from homology"/>
<keyword evidence="6" id="KW-0560">Oxidoreductase</keyword>
<keyword evidence="12" id="KW-1185">Reference proteome</keyword>
<name>A0A0A8BA86_9ACTN</name>
<dbReference type="InterPro" id="IPR006656">
    <property type="entry name" value="Mopterin_OxRdtase"/>
</dbReference>
<dbReference type="KEGG" id="cbac:JI75_04495"/>
<dbReference type="Proteomes" id="UP000031121">
    <property type="component" value="Chromosome"/>
</dbReference>
<comment type="similarity">
    <text evidence="1">Belongs to the prokaryotic molybdopterin-containing oxidoreductase family.</text>
</comment>
<dbReference type="AlphaFoldDB" id="A0A0A8BA86"/>
<reference evidence="11 12" key="2">
    <citation type="journal article" date="2015" name="Genome Announc.">
        <title>Complete Genome Sequence of Coriobacteriaceae Strain 68-1-3, a Novel Mucus-Degrading Isolate from the Swine Intestinal Tract.</title>
        <authorList>
            <person name="Looft T."/>
            <person name="Bayles D.O."/>
            <person name="Alt D.P."/>
            <person name="Stanton T.B."/>
        </authorList>
    </citation>
    <scope>NUCLEOTIDE SEQUENCE [LARGE SCALE GENOMIC DNA]</scope>
    <source>
        <strain evidence="11 12">68-1-3</strain>
    </source>
</reference>
<evidence type="ECO:0000313" key="11">
    <source>
        <dbReference type="EMBL" id="AJC12037.1"/>
    </source>
</evidence>
<dbReference type="GO" id="GO:0043546">
    <property type="term" value="F:molybdopterin cofactor binding"/>
    <property type="evidence" value="ECO:0007669"/>
    <property type="project" value="InterPro"/>
</dbReference>
<evidence type="ECO:0000256" key="6">
    <source>
        <dbReference type="ARBA" id="ARBA00023002"/>
    </source>
</evidence>
<keyword evidence="3" id="KW-0500">Molybdenum</keyword>
<dbReference type="Gene3D" id="2.20.25.90">
    <property type="entry name" value="ADC-like domains"/>
    <property type="match status" value="1"/>
</dbReference>
<keyword evidence="7" id="KW-0408">Iron</keyword>
<dbReference type="PANTHER" id="PTHR43742:SF9">
    <property type="entry name" value="TETRATHIONATE REDUCTASE SUBUNIT A"/>
    <property type="match status" value="1"/>
</dbReference>
<dbReference type="GO" id="GO:0051539">
    <property type="term" value="F:4 iron, 4 sulfur cluster binding"/>
    <property type="evidence" value="ECO:0007669"/>
    <property type="project" value="UniProtKB-KW"/>
</dbReference>
<evidence type="ECO:0000256" key="7">
    <source>
        <dbReference type="ARBA" id="ARBA00023004"/>
    </source>
</evidence>
<dbReference type="InterPro" id="IPR050612">
    <property type="entry name" value="Prok_Mopterin_Oxidored"/>
</dbReference>
<dbReference type="SMART" id="SM00926">
    <property type="entry name" value="Molybdop_Fe4S4"/>
    <property type="match status" value="1"/>
</dbReference>
<evidence type="ECO:0000256" key="8">
    <source>
        <dbReference type="ARBA" id="ARBA00023014"/>
    </source>
</evidence>
<accession>A0A0A8BA86</accession>
<keyword evidence="9" id="KW-0472">Membrane</keyword>
<evidence type="ECO:0000259" key="10">
    <source>
        <dbReference type="SMART" id="SM00926"/>
    </source>
</evidence>